<proteinExistence type="predicted"/>
<comment type="caution">
    <text evidence="2">The sequence shown here is derived from an EMBL/GenBank/DDBJ whole genome shotgun (WGS) entry which is preliminary data.</text>
</comment>
<accession>A0A5Q4C1X3</accession>
<keyword evidence="3" id="KW-1185">Reference proteome</keyword>
<dbReference type="EMBL" id="PUHP01000104">
    <property type="protein sequence ID" value="TQN73318.1"/>
    <property type="molecule type" value="Genomic_DNA"/>
</dbReference>
<gene>
    <name evidence="2" type="ORF">CSHISOI_02114</name>
</gene>
<organism evidence="2 3">
    <name type="scientific">Colletotrichum shisoi</name>
    <dbReference type="NCBI Taxonomy" id="2078593"/>
    <lineage>
        <taxon>Eukaryota</taxon>
        <taxon>Fungi</taxon>
        <taxon>Dikarya</taxon>
        <taxon>Ascomycota</taxon>
        <taxon>Pezizomycotina</taxon>
        <taxon>Sordariomycetes</taxon>
        <taxon>Hypocreomycetidae</taxon>
        <taxon>Glomerellales</taxon>
        <taxon>Glomerellaceae</taxon>
        <taxon>Colletotrichum</taxon>
        <taxon>Colletotrichum destructivum species complex</taxon>
    </lineage>
</organism>
<reference evidence="2 3" key="1">
    <citation type="journal article" date="2019" name="Sci. Rep.">
        <title>Colletotrichum shisoi sp. nov., an anthracnose pathogen of Perilla frutescens in Japan: molecular phylogenetic, morphological and genomic evidence.</title>
        <authorList>
            <person name="Gan P."/>
            <person name="Tsushima A."/>
            <person name="Hiroyama R."/>
            <person name="Narusaka M."/>
            <person name="Takano Y."/>
            <person name="Narusaka Y."/>
            <person name="Kawaradani M."/>
            <person name="Damm U."/>
            <person name="Shirasu K."/>
        </authorList>
    </citation>
    <scope>NUCLEOTIDE SEQUENCE [LARGE SCALE GENOMIC DNA]</scope>
    <source>
        <strain evidence="2 3">PG-2018a</strain>
    </source>
</reference>
<dbReference type="OrthoDB" id="4738706at2759"/>
<sequence>MSSPNPQLGIFINNGTSGGSSSGSSKYTQEPATWLLACPYLKHDPEVYVQRRAHLHRNHAQDPNCLRCRRVSVTNEDVHGHMESEDCERVKGVVIEGFDRDQKERLQSKKRGGVGVKSDEEKWKDIFRILFPDCDEIPSLYYSMNFDGPIKSRSNETKQHELVAAIVQDILLPRIRQSCKGEEQPAAESAAAVVPSADVEGSFGTGVKSQKSLGAGLGDSLSSCSSGAISQPIAHLAEPGGSVVPGNGARDEGVLNVPQAVSGTG</sequence>
<name>A0A5Q4C1X3_9PEZI</name>
<dbReference type="PANTHER" id="PTHR38166">
    <property type="entry name" value="C2H2-TYPE DOMAIN-CONTAINING PROTEIN-RELATED"/>
    <property type="match status" value="1"/>
</dbReference>
<dbReference type="PANTHER" id="PTHR38166:SF1">
    <property type="entry name" value="C2H2-TYPE DOMAIN-CONTAINING PROTEIN"/>
    <property type="match status" value="1"/>
</dbReference>
<feature type="region of interest" description="Disordered" evidence="1">
    <location>
        <begin position="1"/>
        <end position="26"/>
    </location>
</feature>
<evidence type="ECO:0000256" key="1">
    <source>
        <dbReference type="SAM" id="MobiDB-lite"/>
    </source>
</evidence>
<feature type="region of interest" description="Disordered" evidence="1">
    <location>
        <begin position="237"/>
        <end position="265"/>
    </location>
</feature>
<protein>
    <submittedName>
        <fullName evidence="2">Uncharacterized protein</fullName>
    </submittedName>
</protein>
<dbReference type="Proteomes" id="UP000326340">
    <property type="component" value="Unassembled WGS sequence"/>
</dbReference>
<evidence type="ECO:0000313" key="2">
    <source>
        <dbReference type="EMBL" id="TQN73318.1"/>
    </source>
</evidence>
<dbReference type="AlphaFoldDB" id="A0A5Q4C1X3"/>
<evidence type="ECO:0000313" key="3">
    <source>
        <dbReference type="Proteomes" id="UP000326340"/>
    </source>
</evidence>